<keyword evidence="6 10" id="KW-0067">ATP-binding</keyword>
<evidence type="ECO:0000256" key="1">
    <source>
        <dbReference type="ARBA" id="ARBA00022448"/>
    </source>
</evidence>
<dbReference type="GO" id="GO:0016887">
    <property type="term" value="F:ATP hydrolysis activity"/>
    <property type="evidence" value="ECO:0007669"/>
    <property type="project" value="InterPro"/>
</dbReference>
<dbReference type="InterPro" id="IPR003439">
    <property type="entry name" value="ABC_transporter-like_ATP-bd"/>
</dbReference>
<dbReference type="InterPro" id="IPR017871">
    <property type="entry name" value="ABC_transporter-like_CS"/>
</dbReference>
<evidence type="ECO:0000256" key="5">
    <source>
        <dbReference type="ARBA" id="ARBA00022741"/>
    </source>
</evidence>
<organism evidence="10 11">
    <name type="scientific">Enterococcus ureilyticus</name>
    <dbReference type="NCBI Taxonomy" id="1131292"/>
    <lineage>
        <taxon>Bacteria</taxon>
        <taxon>Bacillati</taxon>
        <taxon>Bacillota</taxon>
        <taxon>Bacilli</taxon>
        <taxon>Lactobacillales</taxon>
        <taxon>Enterococcaceae</taxon>
        <taxon>Enterococcus</taxon>
    </lineage>
</organism>
<sequence>MNKIIAVDQVSFQLEKQNILEDITLSFEKGSRTTITGPSGSGKSSLLKILSSLITPTNGQVLFHEQDIINLQPESYRMQVSYCFQQPTLFGETVRDNFVFPYEVRKQAFQESHVLTLLEQVELPKSYLDKKITELSGGEKQRVALIRNVIFLPEVLLLDEVTAGLDEKSKRIVNQWLLRLNQEQNITLIRVTHDTEEITQSTVVKKIVAGRLEEGQ</sequence>
<evidence type="ECO:0000313" key="10">
    <source>
        <dbReference type="EMBL" id="OEG22369.1"/>
    </source>
</evidence>
<dbReference type="SUPFAM" id="SSF52540">
    <property type="entry name" value="P-loop containing nucleoside triphosphate hydrolases"/>
    <property type="match status" value="1"/>
</dbReference>
<name>A0A1E5HBP0_9ENTE</name>
<evidence type="ECO:0000256" key="6">
    <source>
        <dbReference type="ARBA" id="ARBA00022840"/>
    </source>
</evidence>
<dbReference type="SMART" id="SM00382">
    <property type="entry name" value="AAA"/>
    <property type="match status" value="1"/>
</dbReference>
<dbReference type="Proteomes" id="UP000094469">
    <property type="component" value="Unassembled WGS sequence"/>
</dbReference>
<gene>
    <name evidence="10" type="ORF">BCR24_15820</name>
</gene>
<proteinExistence type="predicted"/>
<evidence type="ECO:0000256" key="4">
    <source>
        <dbReference type="ARBA" id="ARBA00022592"/>
    </source>
</evidence>
<evidence type="ECO:0000256" key="8">
    <source>
        <dbReference type="ARBA" id="ARBA00023136"/>
    </source>
</evidence>
<dbReference type="AlphaFoldDB" id="A0A1E5HBP0"/>
<dbReference type="GO" id="GO:0005524">
    <property type="term" value="F:ATP binding"/>
    <property type="evidence" value="ECO:0007669"/>
    <property type="project" value="UniProtKB-KW"/>
</dbReference>
<dbReference type="RefSeq" id="WP_069640198.1">
    <property type="nucleotide sequence ID" value="NZ_JAFBEZ010000028.1"/>
</dbReference>
<reference evidence="11" key="1">
    <citation type="submission" date="2016-09" db="EMBL/GenBank/DDBJ databases">
        <authorList>
            <person name="Gulvik C.A."/>
        </authorList>
    </citation>
    <scope>NUCLEOTIDE SEQUENCE [LARGE SCALE GENOMIC DNA]</scope>
    <source>
        <strain evidence="11">LMG 26676</strain>
    </source>
</reference>
<feature type="domain" description="ABC transporter" evidence="9">
    <location>
        <begin position="5"/>
        <end position="216"/>
    </location>
</feature>
<keyword evidence="4" id="KW-0592">Phosphate transport</keyword>
<dbReference type="PROSITE" id="PS00211">
    <property type="entry name" value="ABC_TRANSPORTER_1"/>
    <property type="match status" value="1"/>
</dbReference>
<accession>A0A1E5HBP0</accession>
<protein>
    <submittedName>
        <fullName evidence="10">Spermidine/putrescine ABC transporter ATP-binding protein</fullName>
    </submittedName>
</protein>
<evidence type="ECO:0000259" key="9">
    <source>
        <dbReference type="PROSITE" id="PS50893"/>
    </source>
</evidence>
<dbReference type="PANTHER" id="PTHR43423:SF12">
    <property type="entry name" value="IRON EXPORT ATP-BINDING PROTEIN FETA-RELATED"/>
    <property type="match status" value="1"/>
</dbReference>
<dbReference type="PANTHER" id="PTHR43423">
    <property type="entry name" value="ABC TRANSPORTER I FAMILY MEMBER 17"/>
    <property type="match status" value="1"/>
</dbReference>
<evidence type="ECO:0000256" key="2">
    <source>
        <dbReference type="ARBA" id="ARBA00022475"/>
    </source>
</evidence>
<dbReference type="Gene3D" id="3.40.50.300">
    <property type="entry name" value="P-loop containing nucleotide triphosphate hydrolases"/>
    <property type="match status" value="1"/>
</dbReference>
<evidence type="ECO:0000313" key="11">
    <source>
        <dbReference type="Proteomes" id="UP000094469"/>
    </source>
</evidence>
<keyword evidence="2" id="KW-1003">Cell membrane</keyword>
<evidence type="ECO:0000256" key="7">
    <source>
        <dbReference type="ARBA" id="ARBA00022967"/>
    </source>
</evidence>
<keyword evidence="7" id="KW-1278">Translocase</keyword>
<dbReference type="EMBL" id="MIKC01000020">
    <property type="protein sequence ID" value="OEG22369.1"/>
    <property type="molecule type" value="Genomic_DNA"/>
</dbReference>
<dbReference type="STRING" id="1131292.BCR24_15820"/>
<keyword evidence="8" id="KW-0472">Membrane</keyword>
<keyword evidence="11" id="KW-1185">Reference proteome</keyword>
<dbReference type="InterPro" id="IPR027417">
    <property type="entry name" value="P-loop_NTPase"/>
</dbReference>
<keyword evidence="3" id="KW-0997">Cell inner membrane</keyword>
<evidence type="ECO:0000256" key="3">
    <source>
        <dbReference type="ARBA" id="ARBA00022519"/>
    </source>
</evidence>
<keyword evidence="1" id="KW-0813">Transport</keyword>
<keyword evidence="5" id="KW-0547">Nucleotide-binding</keyword>
<dbReference type="GO" id="GO:0006817">
    <property type="term" value="P:phosphate ion transport"/>
    <property type="evidence" value="ECO:0007669"/>
    <property type="project" value="UniProtKB-KW"/>
</dbReference>
<dbReference type="InterPro" id="IPR003593">
    <property type="entry name" value="AAA+_ATPase"/>
</dbReference>
<comment type="caution">
    <text evidence="10">The sequence shown here is derived from an EMBL/GenBank/DDBJ whole genome shotgun (WGS) entry which is preliminary data.</text>
</comment>
<dbReference type="Pfam" id="PF00005">
    <property type="entry name" value="ABC_tran"/>
    <property type="match status" value="1"/>
</dbReference>
<dbReference type="PROSITE" id="PS50893">
    <property type="entry name" value="ABC_TRANSPORTER_2"/>
    <property type="match status" value="1"/>
</dbReference>